<dbReference type="GO" id="GO:0016491">
    <property type="term" value="F:oxidoreductase activity"/>
    <property type="evidence" value="ECO:0007669"/>
    <property type="project" value="UniProtKB-KW"/>
</dbReference>
<evidence type="ECO:0000256" key="3">
    <source>
        <dbReference type="ARBA" id="ARBA00022630"/>
    </source>
</evidence>
<reference evidence="11 12" key="1">
    <citation type="submission" date="2018-01" db="EMBL/GenBank/DDBJ databases">
        <title>The whole genome sequencing and assembly of Paenibacillus chitinolyticus KCCM 41400 strain.</title>
        <authorList>
            <person name="Kim J.-Y."/>
            <person name="Park M.-K."/>
            <person name="Lee Y.-J."/>
            <person name="Yi H."/>
            <person name="Bahn Y.-S."/>
            <person name="Kim J.F."/>
            <person name="Lee D.-W."/>
        </authorList>
    </citation>
    <scope>NUCLEOTIDE SEQUENCE [LARGE SCALE GENOMIC DNA]</scope>
    <source>
        <strain evidence="11 12">KCCM 41400</strain>
    </source>
</reference>
<dbReference type="Gene3D" id="3.50.50.60">
    <property type="entry name" value="FAD/NAD(P)-binding domain"/>
    <property type="match status" value="2"/>
</dbReference>
<keyword evidence="4" id="KW-0274">FAD</keyword>
<keyword evidence="3" id="KW-0285">Flavoprotein</keyword>
<feature type="domain" description="FAD/NAD(P)-binding" evidence="9">
    <location>
        <begin position="3"/>
        <end position="307"/>
    </location>
</feature>
<keyword evidence="5" id="KW-0560">Oxidoreductase</keyword>
<dbReference type="Proteomes" id="UP001527202">
    <property type="component" value="Unassembled WGS sequence"/>
</dbReference>
<protein>
    <submittedName>
        <fullName evidence="10">FAD-dependent oxidoreductase</fullName>
    </submittedName>
    <submittedName>
        <fullName evidence="11">NADH oxidase</fullName>
    </submittedName>
</protein>
<dbReference type="Proteomes" id="UP000288943">
    <property type="component" value="Chromosome"/>
</dbReference>
<evidence type="ECO:0000259" key="8">
    <source>
        <dbReference type="Pfam" id="PF02852"/>
    </source>
</evidence>
<accession>A0A410WYY0</accession>
<dbReference type="Pfam" id="PF07992">
    <property type="entry name" value="Pyr_redox_2"/>
    <property type="match status" value="1"/>
</dbReference>
<dbReference type="GeneID" id="95376860"/>
<evidence type="ECO:0000313" key="11">
    <source>
        <dbReference type="EMBL" id="QAV19614.1"/>
    </source>
</evidence>
<name>A0A410WYY0_9BACL</name>
<dbReference type="InterPro" id="IPR016156">
    <property type="entry name" value="FAD/NAD-linked_Rdtase_dimer_sf"/>
</dbReference>
<evidence type="ECO:0000313" key="13">
    <source>
        <dbReference type="Proteomes" id="UP001527202"/>
    </source>
</evidence>
<evidence type="ECO:0000256" key="4">
    <source>
        <dbReference type="ARBA" id="ARBA00022827"/>
    </source>
</evidence>
<dbReference type="PANTHER" id="PTHR43429">
    <property type="entry name" value="PYRIDINE NUCLEOTIDE-DISULFIDE OXIDOREDUCTASE DOMAIN-CONTAINING"/>
    <property type="match status" value="1"/>
</dbReference>
<dbReference type="Pfam" id="PF02852">
    <property type="entry name" value="Pyr_redox_dim"/>
    <property type="match status" value="1"/>
</dbReference>
<dbReference type="InterPro" id="IPR050260">
    <property type="entry name" value="FAD-bd_OxRdtase"/>
</dbReference>
<dbReference type="InterPro" id="IPR004099">
    <property type="entry name" value="Pyr_nucl-diS_OxRdtase_dimer"/>
</dbReference>
<dbReference type="AlphaFoldDB" id="A0A410WYY0"/>
<evidence type="ECO:0000256" key="5">
    <source>
        <dbReference type="ARBA" id="ARBA00023002"/>
    </source>
</evidence>
<comment type="cofactor">
    <cofactor evidence="1">
        <name>FAD</name>
        <dbReference type="ChEBI" id="CHEBI:57692"/>
    </cofactor>
</comment>
<dbReference type="KEGG" id="pchi:PC41400_18870"/>
<comment type="similarity">
    <text evidence="2">Belongs to the class-III pyridine nucleotide-disulfide oxidoreductase family.</text>
</comment>
<evidence type="ECO:0000259" key="9">
    <source>
        <dbReference type="Pfam" id="PF07992"/>
    </source>
</evidence>
<keyword evidence="13" id="KW-1185">Reference proteome</keyword>
<sequence length="476" mass="51803">MTFKVAVIGCTHAGTAAVKNIAAQYPDAKITVYERNDNISFLSCGIALHVGGVIGDAQGLFYSSPEELARLGVVTRMRHEVLEVDVQAKTLRARNLESGEEFGDTYDKLVVTTGSWPVIPRMEGIGLENIQLCKNYGHAREIIARAADAKRITVIGAGYIGIELVEAFRDLGKDVTLIDNMDRVMAKYLDPEFTALADNELRERGVQLALGRTVEGFRGTDGKVREVVTTDGTFETDMVVLCIGFRPGTDLLKGQVDMLPGGAILVDDYMRTSHPDVLAAGDSCAVRYNPTGEAAYIPLATNAVRMGTLVGLNLLKPAVRYQGTQGTSAIKLFDWNIASTGLTEAAAAGMNVEAVVIHENNRPEFMPTYDDVMLKLVFEAEGGRLVGAQVMSKADMTPAVNTLSVCIQNRMTVQELAFVDFFFQPHYNKPWNLLNTAGLAAMQRLNETEKAVTEPERMEPGAERADARTPDKYGVA</sequence>
<feature type="domain" description="Pyridine nucleotide-disulphide oxidoreductase dimerisation" evidence="8">
    <location>
        <begin position="329"/>
        <end position="428"/>
    </location>
</feature>
<organism evidence="11 12">
    <name type="scientific">Paenibacillus chitinolyticus</name>
    <dbReference type="NCBI Taxonomy" id="79263"/>
    <lineage>
        <taxon>Bacteria</taxon>
        <taxon>Bacillati</taxon>
        <taxon>Bacillota</taxon>
        <taxon>Bacilli</taxon>
        <taxon>Bacillales</taxon>
        <taxon>Paenibacillaceae</taxon>
        <taxon>Paenibacillus</taxon>
    </lineage>
</organism>
<proteinExistence type="inferred from homology"/>
<dbReference type="SUPFAM" id="SSF51905">
    <property type="entry name" value="FAD/NAD(P)-binding domain"/>
    <property type="match status" value="1"/>
</dbReference>
<dbReference type="SUPFAM" id="SSF55424">
    <property type="entry name" value="FAD/NAD-linked reductases, dimerisation (C-terminal) domain"/>
    <property type="match status" value="1"/>
</dbReference>
<dbReference type="EMBL" id="CP026520">
    <property type="protein sequence ID" value="QAV19614.1"/>
    <property type="molecule type" value="Genomic_DNA"/>
</dbReference>
<dbReference type="PRINTS" id="PR00368">
    <property type="entry name" value="FADPNR"/>
</dbReference>
<gene>
    <name evidence="10" type="ORF">M5X16_12575</name>
    <name evidence="11" type="ORF">PC41400_18870</name>
</gene>
<feature type="region of interest" description="Disordered" evidence="7">
    <location>
        <begin position="449"/>
        <end position="476"/>
    </location>
</feature>
<dbReference type="OrthoDB" id="9802028at2"/>
<reference evidence="10 13" key="2">
    <citation type="submission" date="2022-05" db="EMBL/GenBank/DDBJ databases">
        <title>Genome Sequencing of Bee-Associated Microbes.</title>
        <authorList>
            <person name="Dunlap C."/>
        </authorList>
    </citation>
    <scope>NUCLEOTIDE SEQUENCE [LARGE SCALE GENOMIC DNA]</scope>
    <source>
        <strain evidence="10 13">NRRL B-23120</strain>
    </source>
</reference>
<evidence type="ECO:0000256" key="1">
    <source>
        <dbReference type="ARBA" id="ARBA00001974"/>
    </source>
</evidence>
<dbReference type="EMBL" id="JAMDMJ010000013">
    <property type="protein sequence ID" value="MCY9596609.1"/>
    <property type="molecule type" value="Genomic_DNA"/>
</dbReference>
<keyword evidence="6" id="KW-0676">Redox-active center</keyword>
<evidence type="ECO:0000256" key="7">
    <source>
        <dbReference type="SAM" id="MobiDB-lite"/>
    </source>
</evidence>
<dbReference type="PRINTS" id="PR00411">
    <property type="entry name" value="PNDRDTASEI"/>
</dbReference>
<dbReference type="Gene3D" id="3.30.390.30">
    <property type="match status" value="1"/>
</dbReference>
<dbReference type="PANTHER" id="PTHR43429:SF1">
    <property type="entry name" value="NAD(P)H SULFUR OXIDOREDUCTASE (COA-DEPENDENT)"/>
    <property type="match status" value="1"/>
</dbReference>
<dbReference type="InterPro" id="IPR036188">
    <property type="entry name" value="FAD/NAD-bd_sf"/>
</dbReference>
<dbReference type="RefSeq" id="WP_042226881.1">
    <property type="nucleotide sequence ID" value="NZ_CP026520.1"/>
</dbReference>
<evidence type="ECO:0000313" key="12">
    <source>
        <dbReference type="Proteomes" id="UP000288943"/>
    </source>
</evidence>
<dbReference type="InterPro" id="IPR023753">
    <property type="entry name" value="FAD/NAD-binding_dom"/>
</dbReference>
<evidence type="ECO:0000256" key="6">
    <source>
        <dbReference type="ARBA" id="ARBA00023284"/>
    </source>
</evidence>
<evidence type="ECO:0000256" key="2">
    <source>
        <dbReference type="ARBA" id="ARBA00009130"/>
    </source>
</evidence>
<evidence type="ECO:0000313" key="10">
    <source>
        <dbReference type="EMBL" id="MCY9596609.1"/>
    </source>
</evidence>